<organism evidence="1 2">
    <name type="scientific">Blumeria graminis f. sp. triticale</name>
    <dbReference type="NCBI Taxonomy" id="1689686"/>
    <lineage>
        <taxon>Eukaryota</taxon>
        <taxon>Fungi</taxon>
        <taxon>Dikarya</taxon>
        <taxon>Ascomycota</taxon>
        <taxon>Pezizomycotina</taxon>
        <taxon>Leotiomycetes</taxon>
        <taxon>Erysiphales</taxon>
        <taxon>Erysiphaceae</taxon>
        <taxon>Blumeria</taxon>
    </lineage>
</organism>
<dbReference type="EMBL" id="CAJHIT010000005">
    <property type="protein sequence ID" value="CAD6501900.1"/>
    <property type="molecule type" value="Genomic_DNA"/>
</dbReference>
<comment type="caution">
    <text evidence="1">The sequence shown here is derived from an EMBL/GenBank/DDBJ whole genome shotgun (WGS) entry which is preliminary data.</text>
</comment>
<proteinExistence type="predicted"/>
<sequence>NVDTAGLPATINHALNDLKRLLSFKERELDANSMEYPMIVCMEKTLQL</sequence>
<protein>
    <submittedName>
        <fullName evidence="1">BgTH12-02145</fullName>
    </submittedName>
</protein>
<name>A0A9W4D5W1_BLUGR</name>
<accession>A0A9W4D5W1</accession>
<dbReference type="AlphaFoldDB" id="A0A9W4D5W1"/>
<evidence type="ECO:0000313" key="2">
    <source>
        <dbReference type="Proteomes" id="UP000683417"/>
    </source>
</evidence>
<reference evidence="1" key="1">
    <citation type="submission" date="2020-10" db="EMBL/GenBank/DDBJ databases">
        <authorList>
            <person name="Muller C M."/>
        </authorList>
    </citation>
    <scope>NUCLEOTIDE SEQUENCE</scope>
    <source>
        <strain evidence="1">THUN-12</strain>
    </source>
</reference>
<evidence type="ECO:0000313" key="1">
    <source>
        <dbReference type="EMBL" id="CAD6501900.1"/>
    </source>
</evidence>
<feature type="non-terminal residue" evidence="1">
    <location>
        <position position="1"/>
    </location>
</feature>
<gene>
    <name evidence="1" type="ORF">BGTH12_LOCUS3258</name>
</gene>
<dbReference type="Proteomes" id="UP000683417">
    <property type="component" value="Unassembled WGS sequence"/>
</dbReference>